<evidence type="ECO:0000256" key="1">
    <source>
        <dbReference type="ARBA" id="ARBA00000553"/>
    </source>
</evidence>
<name>A0A1Y4DMB5_9BACT</name>
<dbReference type="GO" id="GO:0016787">
    <property type="term" value="F:hydrolase activity"/>
    <property type="evidence" value="ECO:0007669"/>
    <property type="project" value="UniProtKB-KW"/>
</dbReference>
<dbReference type="Pfam" id="PF02578">
    <property type="entry name" value="Cu-oxidase_4"/>
    <property type="match status" value="1"/>
</dbReference>
<comment type="catalytic activity">
    <reaction evidence="8">
        <text>adenosine + phosphate = alpha-D-ribose 1-phosphate + adenine</text>
        <dbReference type="Rhea" id="RHEA:27642"/>
        <dbReference type="ChEBI" id="CHEBI:16335"/>
        <dbReference type="ChEBI" id="CHEBI:16708"/>
        <dbReference type="ChEBI" id="CHEBI:43474"/>
        <dbReference type="ChEBI" id="CHEBI:57720"/>
        <dbReference type="EC" id="2.4.2.1"/>
    </reaction>
    <physiologicalReaction direction="left-to-right" evidence="8">
        <dbReference type="Rhea" id="RHEA:27643"/>
    </physiologicalReaction>
</comment>
<dbReference type="GO" id="GO:0005507">
    <property type="term" value="F:copper ion binding"/>
    <property type="evidence" value="ECO:0007669"/>
    <property type="project" value="TreeGrafter"/>
</dbReference>
<evidence type="ECO:0000256" key="5">
    <source>
        <dbReference type="ARBA" id="ARBA00022801"/>
    </source>
</evidence>
<dbReference type="PANTHER" id="PTHR30616">
    <property type="entry name" value="UNCHARACTERIZED PROTEIN YFIH"/>
    <property type="match status" value="1"/>
</dbReference>
<keyword evidence="4" id="KW-0479">Metal-binding</keyword>
<dbReference type="PANTHER" id="PTHR30616:SF2">
    <property type="entry name" value="PURINE NUCLEOSIDE PHOSPHORYLASE LACC1"/>
    <property type="match status" value="1"/>
</dbReference>
<evidence type="ECO:0000256" key="7">
    <source>
        <dbReference type="ARBA" id="ARBA00047989"/>
    </source>
</evidence>
<keyword evidence="6" id="KW-0862">Zinc</keyword>
<dbReference type="SUPFAM" id="SSF64438">
    <property type="entry name" value="CNF1/YfiH-like putative cysteine hydrolases"/>
    <property type="match status" value="1"/>
</dbReference>
<keyword evidence="3" id="KW-0808">Transferase</keyword>
<dbReference type="AlphaFoldDB" id="A0A1Y4DMB5"/>
<evidence type="ECO:0000256" key="9">
    <source>
        <dbReference type="ARBA" id="ARBA00049893"/>
    </source>
</evidence>
<protein>
    <recommendedName>
        <fullName evidence="12">Purine nucleoside phosphorylase</fullName>
    </recommendedName>
</protein>
<gene>
    <name evidence="10" type="ORF">B5F75_01265</name>
</gene>
<organism evidence="10 11">
    <name type="scientific">Candidatus Avelusimicrobium gallicola</name>
    <dbReference type="NCBI Taxonomy" id="2562704"/>
    <lineage>
        <taxon>Bacteria</taxon>
        <taxon>Pseudomonadati</taxon>
        <taxon>Elusimicrobiota</taxon>
        <taxon>Elusimicrobia</taxon>
        <taxon>Elusimicrobiales</taxon>
        <taxon>Elusimicrobiaceae</taxon>
        <taxon>Candidatus Avelusimicrobium</taxon>
    </lineage>
</organism>
<comment type="caution">
    <text evidence="10">The sequence shown here is derived from an EMBL/GenBank/DDBJ whole genome shotgun (WGS) entry which is preliminary data.</text>
</comment>
<evidence type="ECO:0000256" key="6">
    <source>
        <dbReference type="ARBA" id="ARBA00022833"/>
    </source>
</evidence>
<dbReference type="InterPro" id="IPR003730">
    <property type="entry name" value="Cu_polyphenol_OxRdtase"/>
</dbReference>
<evidence type="ECO:0000256" key="2">
    <source>
        <dbReference type="ARBA" id="ARBA00007353"/>
    </source>
</evidence>
<dbReference type="Gene3D" id="3.60.140.10">
    <property type="entry name" value="CNF1/YfiH-like putative cysteine hydrolases"/>
    <property type="match status" value="1"/>
</dbReference>
<evidence type="ECO:0000256" key="3">
    <source>
        <dbReference type="ARBA" id="ARBA00022679"/>
    </source>
</evidence>
<evidence type="ECO:0000256" key="4">
    <source>
        <dbReference type="ARBA" id="ARBA00022723"/>
    </source>
</evidence>
<reference evidence="10" key="1">
    <citation type="journal article" date="2018" name="BMC Genomics">
        <title>Whole genome sequencing and function prediction of 133 gut anaerobes isolated from chicken caecum in pure cultures.</title>
        <authorList>
            <person name="Medvecky M."/>
            <person name="Cejkova D."/>
            <person name="Polansky O."/>
            <person name="Karasova D."/>
            <person name="Kubasova T."/>
            <person name="Cizek A."/>
            <person name="Rychlik I."/>
        </authorList>
    </citation>
    <scope>NUCLEOTIDE SEQUENCE</scope>
    <source>
        <strain evidence="10">An273</strain>
    </source>
</reference>
<accession>A0A1Y4DMB5</accession>
<keyword evidence="11" id="KW-1185">Reference proteome</keyword>
<comment type="catalytic activity">
    <reaction evidence="1">
        <text>inosine + phosphate = alpha-D-ribose 1-phosphate + hypoxanthine</text>
        <dbReference type="Rhea" id="RHEA:27646"/>
        <dbReference type="ChEBI" id="CHEBI:17368"/>
        <dbReference type="ChEBI" id="CHEBI:17596"/>
        <dbReference type="ChEBI" id="CHEBI:43474"/>
        <dbReference type="ChEBI" id="CHEBI:57720"/>
        <dbReference type="EC" id="2.4.2.1"/>
    </reaction>
    <physiologicalReaction direction="left-to-right" evidence="1">
        <dbReference type="Rhea" id="RHEA:27647"/>
    </physiologicalReaction>
</comment>
<evidence type="ECO:0000256" key="8">
    <source>
        <dbReference type="ARBA" id="ARBA00048968"/>
    </source>
</evidence>
<dbReference type="InterPro" id="IPR011324">
    <property type="entry name" value="Cytotoxic_necrot_fac-like_cat"/>
</dbReference>
<dbReference type="InterPro" id="IPR038371">
    <property type="entry name" value="Cu_polyphenol_OxRdtase_sf"/>
</dbReference>
<dbReference type="Proteomes" id="UP000196368">
    <property type="component" value="Unassembled WGS sequence"/>
</dbReference>
<dbReference type="OrthoDB" id="4279at2"/>
<comment type="similarity">
    <text evidence="2">Belongs to the purine nucleoside phosphorylase YfiH/LACC1 family.</text>
</comment>
<comment type="catalytic activity">
    <reaction evidence="9">
        <text>S-methyl-5'-thioadenosine + phosphate = 5-(methylsulfanyl)-alpha-D-ribose 1-phosphate + adenine</text>
        <dbReference type="Rhea" id="RHEA:11852"/>
        <dbReference type="ChEBI" id="CHEBI:16708"/>
        <dbReference type="ChEBI" id="CHEBI:17509"/>
        <dbReference type="ChEBI" id="CHEBI:43474"/>
        <dbReference type="ChEBI" id="CHEBI:58533"/>
        <dbReference type="EC" id="2.4.2.28"/>
    </reaction>
    <physiologicalReaction direction="left-to-right" evidence="9">
        <dbReference type="Rhea" id="RHEA:11853"/>
    </physiologicalReaction>
</comment>
<comment type="catalytic activity">
    <reaction evidence="7">
        <text>adenosine + H2O + H(+) = inosine + NH4(+)</text>
        <dbReference type="Rhea" id="RHEA:24408"/>
        <dbReference type="ChEBI" id="CHEBI:15377"/>
        <dbReference type="ChEBI" id="CHEBI:15378"/>
        <dbReference type="ChEBI" id="CHEBI:16335"/>
        <dbReference type="ChEBI" id="CHEBI:17596"/>
        <dbReference type="ChEBI" id="CHEBI:28938"/>
        <dbReference type="EC" id="3.5.4.4"/>
    </reaction>
    <physiologicalReaction direction="left-to-right" evidence="7">
        <dbReference type="Rhea" id="RHEA:24409"/>
    </physiologicalReaction>
</comment>
<sequence>MNIYADNRMLSLGLVGGTVSRHAGNMRTADAQAAVYQQLNIPAKQILHFHQTHSDRIIRIASDADALAFQNQPEQEADAWLFSCGGWGAAILTADCVPLFLWDETASVFALAHCGWRGVVGQLPYKTARAMKDAGAQGTLYGWLGPHIQSCCFEVQQDVAAQFSAQSVIHKDGKIFVNLNTEILLQLQLAGLNAADVKTPYYCTCGDKENFFSWRRDHVKDSLLSFIYKP</sequence>
<dbReference type="CDD" id="cd16833">
    <property type="entry name" value="YfiH"/>
    <property type="match status" value="1"/>
</dbReference>
<proteinExistence type="inferred from homology"/>
<dbReference type="EMBL" id="NFJD01000001">
    <property type="protein sequence ID" value="OUO57430.1"/>
    <property type="molecule type" value="Genomic_DNA"/>
</dbReference>
<evidence type="ECO:0000313" key="11">
    <source>
        <dbReference type="Proteomes" id="UP000196368"/>
    </source>
</evidence>
<keyword evidence="5" id="KW-0378">Hydrolase</keyword>
<evidence type="ECO:0008006" key="12">
    <source>
        <dbReference type="Google" id="ProtNLM"/>
    </source>
</evidence>
<dbReference type="RefSeq" id="WP_087286730.1">
    <property type="nucleotide sequence ID" value="NZ_NFJD01000001.1"/>
</dbReference>
<evidence type="ECO:0000313" key="10">
    <source>
        <dbReference type="EMBL" id="OUO57430.1"/>
    </source>
</evidence>
<dbReference type="GO" id="GO:0017061">
    <property type="term" value="F:S-methyl-5-thioadenosine phosphorylase activity"/>
    <property type="evidence" value="ECO:0007669"/>
    <property type="project" value="UniProtKB-EC"/>
</dbReference>